<name>A0A8J5XMY0_DIALT</name>
<dbReference type="SUPFAM" id="SSF53474">
    <property type="entry name" value="alpha/beta-Hydrolases"/>
    <property type="match status" value="1"/>
</dbReference>
<dbReference type="Proteomes" id="UP000751190">
    <property type="component" value="Unassembled WGS sequence"/>
</dbReference>
<evidence type="ECO:0000313" key="3">
    <source>
        <dbReference type="EMBL" id="KAG8471258.1"/>
    </source>
</evidence>
<evidence type="ECO:0000313" key="4">
    <source>
        <dbReference type="Proteomes" id="UP000751190"/>
    </source>
</evidence>
<sequence>MEEAGFLETDDGVQLRYTDRGKMNAGAGTVVFLHGWGANGRWFDRNVALAREVRMVTLDYRGMGESAHPGHGFRVSRLAADVRCLLAELNIERAVLCGTSLGFTVIMSYLELFGYERIDGVAFVDQSACMASKPGWSTGAPELSNAAQVAELCAQLELNFESLADGIVTAGFGASPPTDQARAFFREQILKCDPRHLAALMVDHANLDFRDLLPHVRCPVLNFIGGSTKCHHIRGIEYIGEHVPRGRNVTFESAGHWLYYEEPARFNAELLDFIQMAAAEGAERKLAAQS</sequence>
<dbReference type="OMA" id="HWCYWEK"/>
<evidence type="ECO:0000259" key="2">
    <source>
        <dbReference type="Pfam" id="PF00561"/>
    </source>
</evidence>
<keyword evidence="1" id="KW-0378">Hydrolase</keyword>
<accession>A0A8J5XMY0</accession>
<dbReference type="InterPro" id="IPR050266">
    <property type="entry name" value="AB_hydrolase_sf"/>
</dbReference>
<dbReference type="Pfam" id="PF00561">
    <property type="entry name" value="Abhydrolase_1"/>
    <property type="match status" value="1"/>
</dbReference>
<dbReference type="EMBL" id="JAGTXO010000001">
    <property type="protein sequence ID" value="KAG8471258.1"/>
    <property type="molecule type" value="Genomic_DNA"/>
</dbReference>
<feature type="domain" description="AB hydrolase-1" evidence="2">
    <location>
        <begin position="29"/>
        <end position="263"/>
    </location>
</feature>
<dbReference type="PANTHER" id="PTHR43798:SF31">
    <property type="entry name" value="AB HYDROLASE SUPERFAMILY PROTEIN YCLE"/>
    <property type="match status" value="1"/>
</dbReference>
<dbReference type="GO" id="GO:0016020">
    <property type="term" value="C:membrane"/>
    <property type="evidence" value="ECO:0007669"/>
    <property type="project" value="TreeGrafter"/>
</dbReference>
<dbReference type="GO" id="GO:0016787">
    <property type="term" value="F:hydrolase activity"/>
    <property type="evidence" value="ECO:0007669"/>
    <property type="project" value="UniProtKB-KW"/>
</dbReference>
<evidence type="ECO:0000256" key="1">
    <source>
        <dbReference type="ARBA" id="ARBA00022801"/>
    </source>
</evidence>
<keyword evidence="4" id="KW-1185">Reference proteome</keyword>
<gene>
    <name evidence="3" type="ORF">KFE25_009679</name>
</gene>
<dbReference type="PANTHER" id="PTHR43798">
    <property type="entry name" value="MONOACYLGLYCEROL LIPASE"/>
    <property type="match status" value="1"/>
</dbReference>
<dbReference type="InterPro" id="IPR000073">
    <property type="entry name" value="AB_hydrolase_1"/>
</dbReference>
<reference evidence="3" key="1">
    <citation type="submission" date="2021-05" db="EMBL/GenBank/DDBJ databases">
        <title>The genome of the haptophyte Pavlova lutheri (Diacronema luteri, Pavlovales) - a model for lipid biosynthesis in eukaryotic algae.</title>
        <authorList>
            <person name="Hulatt C.J."/>
            <person name="Posewitz M.C."/>
        </authorList>
    </citation>
    <scope>NUCLEOTIDE SEQUENCE</scope>
    <source>
        <strain evidence="3">NIVA-4/92</strain>
    </source>
</reference>
<comment type="caution">
    <text evidence="3">The sequence shown here is derived from an EMBL/GenBank/DDBJ whole genome shotgun (WGS) entry which is preliminary data.</text>
</comment>
<protein>
    <recommendedName>
        <fullName evidence="2">AB hydrolase-1 domain-containing protein</fullName>
    </recommendedName>
</protein>
<organism evidence="3 4">
    <name type="scientific">Diacronema lutheri</name>
    <name type="common">Unicellular marine alga</name>
    <name type="synonym">Monochrysis lutheri</name>
    <dbReference type="NCBI Taxonomy" id="2081491"/>
    <lineage>
        <taxon>Eukaryota</taxon>
        <taxon>Haptista</taxon>
        <taxon>Haptophyta</taxon>
        <taxon>Pavlovophyceae</taxon>
        <taxon>Pavlovales</taxon>
        <taxon>Pavlovaceae</taxon>
        <taxon>Diacronema</taxon>
    </lineage>
</organism>
<dbReference type="Gene3D" id="3.40.50.1820">
    <property type="entry name" value="alpha/beta hydrolase"/>
    <property type="match status" value="1"/>
</dbReference>
<proteinExistence type="predicted"/>
<dbReference type="AlphaFoldDB" id="A0A8J5XMY0"/>
<dbReference type="OrthoDB" id="7130006at2759"/>
<dbReference type="InterPro" id="IPR029058">
    <property type="entry name" value="AB_hydrolase_fold"/>
</dbReference>